<evidence type="ECO:0008006" key="3">
    <source>
        <dbReference type="Google" id="ProtNLM"/>
    </source>
</evidence>
<name>A0ABD1TE46_9LAMI</name>
<evidence type="ECO:0000313" key="2">
    <source>
        <dbReference type="Proteomes" id="UP001604336"/>
    </source>
</evidence>
<dbReference type="Gene3D" id="3.30.420.10">
    <property type="entry name" value="Ribonuclease H-like superfamily/Ribonuclease H"/>
    <property type="match status" value="1"/>
</dbReference>
<dbReference type="InterPro" id="IPR036397">
    <property type="entry name" value="RNaseH_sf"/>
</dbReference>
<sequence>MAILDGIILFRRTVLSDLWIEADSTLAIHCLTRGGGPWSIQATRLYIGHLLAFDRDTISHIYCEGNHVADLFASEGWDRRCYFEYNAQDLPRRYRNLVKH</sequence>
<reference evidence="2" key="1">
    <citation type="submission" date="2024-07" db="EMBL/GenBank/DDBJ databases">
        <title>Two chromosome-level genome assemblies of Korean endemic species Abeliophyllum distichum and Forsythia ovata (Oleaceae).</title>
        <authorList>
            <person name="Jang H."/>
        </authorList>
    </citation>
    <scope>NUCLEOTIDE SEQUENCE [LARGE SCALE GENOMIC DNA]</scope>
</reference>
<accession>A0ABD1TE46</accession>
<evidence type="ECO:0000313" key="1">
    <source>
        <dbReference type="EMBL" id="KAL2511002.1"/>
    </source>
</evidence>
<keyword evidence="2" id="KW-1185">Reference proteome</keyword>
<proteinExistence type="predicted"/>
<dbReference type="EMBL" id="JBFOLK010000005">
    <property type="protein sequence ID" value="KAL2511002.1"/>
    <property type="molecule type" value="Genomic_DNA"/>
</dbReference>
<dbReference type="InterPro" id="IPR012337">
    <property type="entry name" value="RNaseH-like_sf"/>
</dbReference>
<protein>
    <recommendedName>
        <fullName evidence="3">RNase H type-1 domain-containing protein</fullName>
    </recommendedName>
</protein>
<dbReference type="Proteomes" id="UP001604336">
    <property type="component" value="Unassembled WGS sequence"/>
</dbReference>
<comment type="caution">
    <text evidence="1">The sequence shown here is derived from an EMBL/GenBank/DDBJ whole genome shotgun (WGS) entry which is preliminary data.</text>
</comment>
<organism evidence="1 2">
    <name type="scientific">Abeliophyllum distichum</name>
    <dbReference type="NCBI Taxonomy" id="126358"/>
    <lineage>
        <taxon>Eukaryota</taxon>
        <taxon>Viridiplantae</taxon>
        <taxon>Streptophyta</taxon>
        <taxon>Embryophyta</taxon>
        <taxon>Tracheophyta</taxon>
        <taxon>Spermatophyta</taxon>
        <taxon>Magnoliopsida</taxon>
        <taxon>eudicotyledons</taxon>
        <taxon>Gunneridae</taxon>
        <taxon>Pentapetalae</taxon>
        <taxon>asterids</taxon>
        <taxon>lamiids</taxon>
        <taxon>Lamiales</taxon>
        <taxon>Oleaceae</taxon>
        <taxon>Forsythieae</taxon>
        <taxon>Abeliophyllum</taxon>
    </lineage>
</organism>
<gene>
    <name evidence="1" type="ORF">Adt_16602</name>
</gene>
<dbReference type="SUPFAM" id="SSF53098">
    <property type="entry name" value="Ribonuclease H-like"/>
    <property type="match status" value="1"/>
</dbReference>
<dbReference type="AlphaFoldDB" id="A0ABD1TE46"/>